<dbReference type="Proteomes" id="UP000030676">
    <property type="component" value="Unassembled WGS sequence"/>
</dbReference>
<dbReference type="EMBL" id="JH658803">
    <property type="protein sequence ID" value="EXL87795.1"/>
    <property type="molecule type" value="Genomic_DNA"/>
</dbReference>
<reference evidence="2" key="2">
    <citation type="submission" date="2012-05" db="EMBL/GenBank/DDBJ databases">
        <title>The Genome Annotation of Fusarium oxysporum PHW808.</title>
        <authorList>
            <consortium name="The Broad Institute Genomics Platform"/>
            <person name="Ma L.-J."/>
            <person name="Corby-Kistler H."/>
            <person name="Broz K."/>
            <person name="Gale L.R."/>
            <person name="Jonkers W."/>
            <person name="O'Donnell K."/>
            <person name="Ploetz R."/>
            <person name="Steinberg C."/>
            <person name="Schwartz D.C."/>
            <person name="VanEtten H."/>
            <person name="Zhou S."/>
            <person name="Young S.K."/>
            <person name="Zeng Q."/>
            <person name="Gargeya S."/>
            <person name="Fitzgerald M."/>
            <person name="Abouelleil A."/>
            <person name="Alvarado L."/>
            <person name="Chapman S.B."/>
            <person name="Gainer-Dewar J."/>
            <person name="Goldberg J."/>
            <person name="Griggs A."/>
            <person name="Gujja S."/>
            <person name="Hansen M."/>
            <person name="Howarth C."/>
            <person name="Imamovic A."/>
            <person name="Ireland A."/>
            <person name="Larimer J."/>
            <person name="McCowan C."/>
            <person name="Murphy C."/>
            <person name="Pearson M."/>
            <person name="Poon T.W."/>
            <person name="Priest M."/>
            <person name="Roberts A."/>
            <person name="Saif S."/>
            <person name="Shea T."/>
            <person name="Sykes S."/>
            <person name="Wortman J."/>
            <person name="Nusbaum C."/>
            <person name="Birren B."/>
        </authorList>
    </citation>
    <scope>NUCLEOTIDE SEQUENCE</scope>
    <source>
        <strain evidence="2">54008</strain>
    </source>
</reference>
<feature type="region of interest" description="Disordered" evidence="1">
    <location>
        <begin position="14"/>
        <end position="35"/>
    </location>
</feature>
<evidence type="ECO:0000313" key="2">
    <source>
        <dbReference type="EMBL" id="EXL87795.1"/>
    </source>
</evidence>
<evidence type="ECO:0000256" key="1">
    <source>
        <dbReference type="SAM" id="MobiDB-lite"/>
    </source>
</evidence>
<proteinExistence type="predicted"/>
<gene>
    <name evidence="2" type="ORF">FOPG_01397</name>
</gene>
<sequence length="35" mass="3837">MAALPWKFRFMPQAQVPASGRPSKGLHPELTSSGR</sequence>
<name>X0IV30_FUSOX</name>
<dbReference type="AlphaFoldDB" id="X0IV30"/>
<organism evidence="2">
    <name type="scientific">Fusarium oxysporum f. sp. conglutinans race 2 54008</name>
    <dbReference type="NCBI Taxonomy" id="1089457"/>
    <lineage>
        <taxon>Eukaryota</taxon>
        <taxon>Fungi</taxon>
        <taxon>Dikarya</taxon>
        <taxon>Ascomycota</taxon>
        <taxon>Pezizomycotina</taxon>
        <taxon>Sordariomycetes</taxon>
        <taxon>Hypocreomycetidae</taxon>
        <taxon>Hypocreales</taxon>
        <taxon>Nectriaceae</taxon>
        <taxon>Fusarium</taxon>
        <taxon>Fusarium oxysporum species complex</taxon>
    </lineage>
</organism>
<protein>
    <submittedName>
        <fullName evidence="2">Uncharacterized protein</fullName>
    </submittedName>
</protein>
<reference evidence="2" key="1">
    <citation type="submission" date="2011-11" db="EMBL/GenBank/DDBJ databases">
        <title>The Genome Sequence of Fusarium oxysporum PHW808.</title>
        <authorList>
            <consortium name="The Broad Institute Genome Sequencing Platform"/>
            <person name="Ma L.-J."/>
            <person name="Gale L.R."/>
            <person name="Schwartz D.C."/>
            <person name="Zhou S."/>
            <person name="Corby-Kistler H."/>
            <person name="Young S.K."/>
            <person name="Zeng Q."/>
            <person name="Gargeya S."/>
            <person name="Fitzgerald M."/>
            <person name="Haas B."/>
            <person name="Abouelleil A."/>
            <person name="Alvarado L."/>
            <person name="Arachchi H.M."/>
            <person name="Berlin A."/>
            <person name="Brown A."/>
            <person name="Chapman S.B."/>
            <person name="Chen Z."/>
            <person name="Dunbar C."/>
            <person name="Freedman E."/>
            <person name="Gearin G."/>
            <person name="Goldberg J."/>
            <person name="Griggs A."/>
            <person name="Gujja S."/>
            <person name="Heiman D."/>
            <person name="Howarth C."/>
            <person name="Larson L."/>
            <person name="Lui A."/>
            <person name="MacDonald P.J.P."/>
            <person name="Montmayeur A."/>
            <person name="Murphy C."/>
            <person name="Neiman D."/>
            <person name="Pearson M."/>
            <person name="Priest M."/>
            <person name="Roberts A."/>
            <person name="Saif S."/>
            <person name="Shea T."/>
            <person name="Shenoy N."/>
            <person name="Sisk P."/>
            <person name="Stolte C."/>
            <person name="Sykes S."/>
            <person name="Wortman J."/>
            <person name="Nusbaum C."/>
            <person name="Birren B."/>
        </authorList>
    </citation>
    <scope>NUCLEOTIDE SEQUENCE [LARGE SCALE GENOMIC DNA]</scope>
    <source>
        <strain evidence="2">54008</strain>
    </source>
</reference>
<accession>X0IV30</accession>
<dbReference type="HOGENOM" id="CLU_3368566_0_0_1"/>